<reference evidence="1 2" key="1">
    <citation type="submission" date="2019-02" db="EMBL/GenBank/DDBJ databases">
        <title>Sequencing the genomes of 1000 actinobacteria strains.</title>
        <authorList>
            <person name="Klenk H.-P."/>
        </authorList>
    </citation>
    <scope>NUCLEOTIDE SEQUENCE [LARGE SCALE GENOMIC DNA]</scope>
    <source>
        <strain evidence="1 2">DSM 17364</strain>
    </source>
</reference>
<dbReference type="AlphaFoldDB" id="A0A4Q8AC25"/>
<keyword evidence="2" id="KW-1185">Reference proteome</keyword>
<accession>A0A4Q8AC25</accession>
<gene>
    <name evidence="1" type="ORF">EV380_1325</name>
</gene>
<organism evidence="1 2">
    <name type="scientific">Zhihengliuella halotolerans</name>
    <dbReference type="NCBI Taxonomy" id="370736"/>
    <lineage>
        <taxon>Bacteria</taxon>
        <taxon>Bacillati</taxon>
        <taxon>Actinomycetota</taxon>
        <taxon>Actinomycetes</taxon>
        <taxon>Micrococcales</taxon>
        <taxon>Micrococcaceae</taxon>
        <taxon>Zhihengliuella</taxon>
    </lineage>
</organism>
<name>A0A4Q8AC25_9MICC</name>
<dbReference type="RefSeq" id="WP_130450178.1">
    <property type="nucleotide sequence ID" value="NZ_SHLA01000001.1"/>
</dbReference>
<comment type="caution">
    <text evidence="1">The sequence shown here is derived from an EMBL/GenBank/DDBJ whole genome shotgun (WGS) entry which is preliminary data.</text>
</comment>
<dbReference type="EMBL" id="SHLA01000001">
    <property type="protein sequence ID" value="RZU61747.1"/>
    <property type="molecule type" value="Genomic_DNA"/>
</dbReference>
<dbReference type="InterPro" id="IPR011231">
    <property type="entry name" value="Phage_VT1-Sakai_H0018"/>
</dbReference>
<evidence type="ECO:0000313" key="1">
    <source>
        <dbReference type="EMBL" id="RZU61747.1"/>
    </source>
</evidence>
<proteinExistence type="predicted"/>
<dbReference type="OrthoDB" id="5074152at2"/>
<dbReference type="Proteomes" id="UP000292685">
    <property type="component" value="Unassembled WGS sequence"/>
</dbReference>
<sequence length="118" mass="11303">MAQHVPMFGPTTNVTCTASDDVVGGKIVEITGDRTVAHAGADSAATLGVAGFDAATGDNVTVYAGGVQPLTAAEAVAAGAPVYAGAAGDAAATGTNPIGTALTAAATAGDLFQVRLTR</sequence>
<protein>
    <submittedName>
        <fullName evidence="1">Uncharacterized protein DUF2190</fullName>
    </submittedName>
</protein>
<evidence type="ECO:0000313" key="2">
    <source>
        <dbReference type="Proteomes" id="UP000292685"/>
    </source>
</evidence>
<dbReference type="Pfam" id="PF09956">
    <property type="entry name" value="Phage_cement_2"/>
    <property type="match status" value="1"/>
</dbReference>